<evidence type="ECO:0000313" key="3">
    <source>
        <dbReference type="EMBL" id="KAL3623406.1"/>
    </source>
</evidence>
<dbReference type="InterPro" id="IPR011488">
    <property type="entry name" value="TIF_2_asu"/>
</dbReference>
<dbReference type="GO" id="GO:0006412">
    <property type="term" value="P:translation"/>
    <property type="evidence" value="ECO:0007669"/>
    <property type="project" value="UniProtKB-KW"/>
</dbReference>
<dbReference type="EMBL" id="JAVIJP010000054">
    <property type="protein sequence ID" value="KAL3623406.1"/>
    <property type="molecule type" value="Genomic_DNA"/>
</dbReference>
<accession>A0ABD3C0X1</accession>
<dbReference type="SUPFAM" id="SSF110993">
    <property type="entry name" value="eIF-2-alpha, C-terminal domain"/>
    <property type="match status" value="1"/>
</dbReference>
<dbReference type="PANTHER" id="PTHR10602:SF0">
    <property type="entry name" value="EUKARYOTIC TRANSLATION INITIATION FACTOR 2 SUBUNIT 1"/>
    <property type="match status" value="1"/>
</dbReference>
<organism evidence="3 4">
    <name type="scientific">Castilleja foliolosa</name>
    <dbReference type="NCBI Taxonomy" id="1961234"/>
    <lineage>
        <taxon>Eukaryota</taxon>
        <taxon>Viridiplantae</taxon>
        <taxon>Streptophyta</taxon>
        <taxon>Embryophyta</taxon>
        <taxon>Tracheophyta</taxon>
        <taxon>Spermatophyta</taxon>
        <taxon>Magnoliopsida</taxon>
        <taxon>eudicotyledons</taxon>
        <taxon>Gunneridae</taxon>
        <taxon>Pentapetalae</taxon>
        <taxon>asterids</taxon>
        <taxon>lamiids</taxon>
        <taxon>Lamiales</taxon>
        <taxon>Orobanchaceae</taxon>
        <taxon>Pedicularideae</taxon>
        <taxon>Castillejinae</taxon>
        <taxon>Castilleja</taxon>
    </lineage>
</organism>
<keyword evidence="1" id="KW-0648">Protein biosynthesis</keyword>
<evidence type="ECO:0000256" key="1">
    <source>
        <dbReference type="ARBA" id="ARBA00022917"/>
    </source>
</evidence>
<dbReference type="Gene3D" id="3.30.70.1130">
    <property type="entry name" value="EIF_2_alpha"/>
    <property type="match status" value="1"/>
</dbReference>
<gene>
    <name evidence="3" type="ORF">CASFOL_032222</name>
</gene>
<keyword evidence="2" id="KW-0175">Coiled coil</keyword>
<evidence type="ECO:0000313" key="4">
    <source>
        <dbReference type="Proteomes" id="UP001632038"/>
    </source>
</evidence>
<protein>
    <submittedName>
        <fullName evidence="3">Uncharacterized protein</fullName>
    </submittedName>
</protein>
<dbReference type="AlphaFoldDB" id="A0ABD3C0X1"/>
<reference evidence="4" key="1">
    <citation type="journal article" date="2024" name="IScience">
        <title>Strigolactones Initiate the Formation of Haustorium-like Structures in Castilleja.</title>
        <authorList>
            <person name="Buerger M."/>
            <person name="Peterson D."/>
            <person name="Chory J."/>
        </authorList>
    </citation>
    <scope>NUCLEOTIDE SEQUENCE [LARGE SCALE GENOMIC DNA]</scope>
</reference>
<dbReference type="Proteomes" id="UP001632038">
    <property type="component" value="Unassembled WGS sequence"/>
</dbReference>
<evidence type="ECO:0000256" key="2">
    <source>
        <dbReference type="SAM" id="Coils"/>
    </source>
</evidence>
<proteinExistence type="predicted"/>
<dbReference type="Pfam" id="PF07541">
    <property type="entry name" value="EIF_2_alpha"/>
    <property type="match status" value="1"/>
</dbReference>
<dbReference type="InterPro" id="IPR024055">
    <property type="entry name" value="TIF2_asu_C"/>
</dbReference>
<dbReference type="PANTHER" id="PTHR10602">
    <property type="entry name" value="EUKARYOTIC TRANSLATION INITIATION FACTOR 2 SUBUNIT 1"/>
    <property type="match status" value="1"/>
</dbReference>
<feature type="coiled-coil region" evidence="2">
    <location>
        <begin position="190"/>
        <end position="224"/>
    </location>
</feature>
<sequence length="238" mass="27095">MEKRKLLNLLLLDAISLRPVECCFLILISLFNLAKDAFGNDDVAEEWLKNHVPGDRTLSRGLKDDPTYVAVENDRTPATYGINVVDSVAPAITDEVKDSLVKNIRRRMTPQPLKIRADIEIKCFQFDGVLHIKELEAMRKAEAAGNEDCPVKIKLVTPPAYVLNTQTLDKEGRQIPKENAFNPPAQFMNKDKLQKIIDDRQAKLRKTERDLQIAEEEMIKTKYEVLCQEMLPVVNPKV</sequence>
<name>A0ABD3C0X1_9LAMI</name>
<keyword evidence="4" id="KW-1185">Reference proteome</keyword>
<comment type="caution">
    <text evidence="3">The sequence shown here is derived from an EMBL/GenBank/DDBJ whole genome shotgun (WGS) entry which is preliminary data.</text>
</comment>